<evidence type="ECO:0000313" key="7">
    <source>
        <dbReference type="EMBL" id="SNT75762.1"/>
    </source>
</evidence>
<dbReference type="SUPFAM" id="SSF100950">
    <property type="entry name" value="NagB/RpiA/CoA transferase-like"/>
    <property type="match status" value="1"/>
</dbReference>
<feature type="domain" description="HTH marR-type" evidence="6">
    <location>
        <begin position="23"/>
        <end position="65"/>
    </location>
</feature>
<dbReference type="EMBL" id="FZQB01000013">
    <property type="protein sequence ID" value="SNT75762.1"/>
    <property type="molecule type" value="Genomic_DNA"/>
</dbReference>
<dbReference type="InterPro" id="IPR051054">
    <property type="entry name" value="SorC_transcr_regulators"/>
</dbReference>
<dbReference type="AlphaFoldDB" id="A0A239Q0N8"/>
<organism evidence="7 8">
    <name type="scientific">Paracoccus seriniphilus</name>
    <dbReference type="NCBI Taxonomy" id="184748"/>
    <lineage>
        <taxon>Bacteria</taxon>
        <taxon>Pseudomonadati</taxon>
        <taxon>Pseudomonadota</taxon>
        <taxon>Alphaproteobacteria</taxon>
        <taxon>Rhodobacterales</taxon>
        <taxon>Paracoccaceae</taxon>
        <taxon>Paracoccus</taxon>
    </lineage>
</organism>
<keyword evidence="4" id="KW-0804">Transcription</keyword>
<keyword evidence="2" id="KW-0805">Transcription regulation</keyword>
<evidence type="ECO:0000259" key="5">
    <source>
        <dbReference type="Pfam" id="PF04198"/>
    </source>
</evidence>
<name>A0A239Q0N8_9RHOB</name>
<protein>
    <submittedName>
        <fullName evidence="7">DNA-binding transcriptional regulator LsrR, DeoR family</fullName>
    </submittedName>
</protein>
<evidence type="ECO:0000256" key="1">
    <source>
        <dbReference type="ARBA" id="ARBA00010466"/>
    </source>
</evidence>
<accession>A0A239Q0N8</accession>
<dbReference type="GO" id="GO:0003700">
    <property type="term" value="F:DNA-binding transcription factor activity"/>
    <property type="evidence" value="ECO:0007669"/>
    <property type="project" value="InterPro"/>
</dbReference>
<dbReference type="RefSeq" id="WP_089345223.1">
    <property type="nucleotide sequence ID" value="NZ_CP067132.1"/>
</dbReference>
<dbReference type="InterPro" id="IPR037171">
    <property type="entry name" value="NagB/RpiA_transferase-like"/>
</dbReference>
<feature type="domain" description="Sugar-binding" evidence="5">
    <location>
        <begin position="69"/>
        <end position="324"/>
    </location>
</feature>
<dbReference type="InterPro" id="IPR036388">
    <property type="entry name" value="WH-like_DNA-bd_sf"/>
</dbReference>
<dbReference type="Gene3D" id="1.10.10.10">
    <property type="entry name" value="Winged helix-like DNA-binding domain superfamily/Winged helix DNA-binding domain"/>
    <property type="match status" value="1"/>
</dbReference>
<evidence type="ECO:0000259" key="6">
    <source>
        <dbReference type="Pfam" id="PF12802"/>
    </source>
</evidence>
<dbReference type="InterPro" id="IPR036390">
    <property type="entry name" value="WH_DNA-bd_sf"/>
</dbReference>
<dbReference type="PANTHER" id="PTHR34294:SF1">
    <property type="entry name" value="TRANSCRIPTIONAL REGULATOR LSRR"/>
    <property type="match status" value="1"/>
</dbReference>
<keyword evidence="3 7" id="KW-0238">DNA-binding</keyword>
<dbReference type="Proteomes" id="UP000198307">
    <property type="component" value="Unassembled WGS sequence"/>
</dbReference>
<dbReference type="InterPro" id="IPR007324">
    <property type="entry name" value="Sugar-bd_dom_put"/>
</dbReference>
<dbReference type="Pfam" id="PF04198">
    <property type="entry name" value="Sugar-bind"/>
    <property type="match status" value="1"/>
</dbReference>
<dbReference type="Pfam" id="PF12802">
    <property type="entry name" value="MarR_2"/>
    <property type="match status" value="1"/>
</dbReference>
<dbReference type="GO" id="GO:0030246">
    <property type="term" value="F:carbohydrate binding"/>
    <property type="evidence" value="ECO:0007669"/>
    <property type="project" value="InterPro"/>
</dbReference>
<dbReference type="Gene3D" id="3.40.50.1360">
    <property type="match status" value="1"/>
</dbReference>
<dbReference type="OrthoDB" id="9806345at2"/>
<evidence type="ECO:0000313" key="8">
    <source>
        <dbReference type="Proteomes" id="UP000198307"/>
    </source>
</evidence>
<dbReference type="InterPro" id="IPR000835">
    <property type="entry name" value="HTH_MarR-typ"/>
</dbReference>
<evidence type="ECO:0000256" key="2">
    <source>
        <dbReference type="ARBA" id="ARBA00023015"/>
    </source>
</evidence>
<keyword evidence="8" id="KW-1185">Reference proteome</keyword>
<sequence length="327" mass="34809">MARDETSSNPFSDKDALLANVALLYYGEGLTQSEIAKRLSVSRPTIVNMLRECRDRGIVEIRVDGEVLAASALSRQLVARFGLEDAYVSRCRIGGDAVPDRAESLGQLARVAAMALLDVVRPGDTVGVAWGETIKSVADAMPRQPVEGVTVCQMIGSMVSDRVAASEDCAIRIANCLDASCFTLHAPAVLSSEALAQSLRAEPTIATQLQRLQNLDVAIYSIGNTEPDTHLIAAGIATPEQVAHAVDAGACGIVCCRYIDIDGNPVHLPPEERVVAVEVEHLRAARRKLVVVAGEDRLQAARAILNGKLATHLCVDEALAIALLQSD</sequence>
<evidence type="ECO:0000256" key="4">
    <source>
        <dbReference type="ARBA" id="ARBA00023163"/>
    </source>
</evidence>
<proteinExistence type="inferred from homology"/>
<comment type="similarity">
    <text evidence="1">Belongs to the SorC transcriptional regulatory family.</text>
</comment>
<evidence type="ECO:0000256" key="3">
    <source>
        <dbReference type="ARBA" id="ARBA00023125"/>
    </source>
</evidence>
<gene>
    <name evidence="7" type="ORF">SAMN05444959_11313</name>
</gene>
<dbReference type="PANTHER" id="PTHR34294">
    <property type="entry name" value="TRANSCRIPTIONAL REGULATOR-RELATED"/>
    <property type="match status" value="1"/>
</dbReference>
<reference evidence="7 8" key="1">
    <citation type="submission" date="2017-07" db="EMBL/GenBank/DDBJ databases">
        <authorList>
            <person name="Sun Z.S."/>
            <person name="Albrecht U."/>
            <person name="Echele G."/>
            <person name="Lee C.C."/>
        </authorList>
    </citation>
    <scope>NUCLEOTIDE SEQUENCE [LARGE SCALE GENOMIC DNA]</scope>
    <source>
        <strain evidence="7 8">DSM 14827</strain>
    </source>
</reference>
<dbReference type="GO" id="GO:0003677">
    <property type="term" value="F:DNA binding"/>
    <property type="evidence" value="ECO:0007669"/>
    <property type="project" value="UniProtKB-KW"/>
</dbReference>
<dbReference type="SUPFAM" id="SSF46785">
    <property type="entry name" value="Winged helix' DNA-binding domain"/>
    <property type="match status" value="1"/>
</dbReference>